<proteinExistence type="predicted"/>
<dbReference type="Pfam" id="PF11776">
    <property type="entry name" value="RcnB"/>
    <property type="match status" value="1"/>
</dbReference>
<feature type="chain" id="PRO_5017234998" description="RcnB family protein" evidence="2">
    <location>
        <begin position="22"/>
        <end position="163"/>
    </location>
</feature>
<gene>
    <name evidence="3" type="ORF">D1610_09960</name>
</gene>
<keyword evidence="2" id="KW-0732">Signal</keyword>
<dbReference type="OrthoDB" id="7205329at2"/>
<evidence type="ECO:0000313" key="4">
    <source>
        <dbReference type="Proteomes" id="UP000266693"/>
    </source>
</evidence>
<feature type="signal peptide" evidence="2">
    <location>
        <begin position="1"/>
        <end position="21"/>
    </location>
</feature>
<dbReference type="Gene3D" id="3.10.450.160">
    <property type="entry name" value="inner membrane protein cigr"/>
    <property type="match status" value="1"/>
</dbReference>
<evidence type="ECO:0008006" key="5">
    <source>
        <dbReference type="Google" id="ProtNLM"/>
    </source>
</evidence>
<dbReference type="EMBL" id="QWLV01000003">
    <property type="protein sequence ID" value="RHW17806.1"/>
    <property type="molecule type" value="Genomic_DNA"/>
</dbReference>
<evidence type="ECO:0000256" key="2">
    <source>
        <dbReference type="SAM" id="SignalP"/>
    </source>
</evidence>
<protein>
    <recommendedName>
        <fullName evidence="5">RcnB family protein</fullName>
    </recommendedName>
</protein>
<comment type="caution">
    <text evidence="3">The sequence shown here is derived from an EMBL/GenBank/DDBJ whole genome shotgun (WGS) entry which is preliminary data.</text>
</comment>
<dbReference type="Proteomes" id="UP000266693">
    <property type="component" value="Unassembled WGS sequence"/>
</dbReference>
<dbReference type="InterPro" id="IPR024572">
    <property type="entry name" value="RcnB"/>
</dbReference>
<accession>A0A396RPP9</accession>
<keyword evidence="1" id="KW-0175">Coiled coil</keyword>
<reference evidence="3 4" key="1">
    <citation type="submission" date="2018-08" db="EMBL/GenBank/DDBJ databases">
        <title>The multiple taxonomic identification of Sphingomonas gilva.</title>
        <authorList>
            <person name="Zhu D."/>
            <person name="Zheng S."/>
        </authorList>
    </citation>
    <scope>NUCLEOTIDE SEQUENCE [LARGE SCALE GENOMIC DNA]</scope>
    <source>
        <strain evidence="3 4">ZDH117</strain>
    </source>
</reference>
<evidence type="ECO:0000256" key="1">
    <source>
        <dbReference type="SAM" id="Coils"/>
    </source>
</evidence>
<sequence length="163" mass="20568">MRKFVILAAMAATVLPVAAQAQTREIRRDRQELREERRDLRQARRYGDRRDVRSERRDVRQARRELRQDRRDWRRDDWRGWRSNNRAIFRRGQWRSPYRYRAFRPGISIARHYYSPRYYINDPWRYHLPRPGRNLRWVRHYDDILLINIRTGRVVDVIRNFYW</sequence>
<name>A0A396RPP9_9SPHN</name>
<organism evidence="3 4">
    <name type="scientific">Sphingomonas gilva</name>
    <dbReference type="NCBI Taxonomy" id="2305907"/>
    <lineage>
        <taxon>Bacteria</taxon>
        <taxon>Pseudomonadati</taxon>
        <taxon>Pseudomonadota</taxon>
        <taxon>Alphaproteobacteria</taxon>
        <taxon>Sphingomonadales</taxon>
        <taxon>Sphingomonadaceae</taxon>
        <taxon>Sphingomonas</taxon>
    </lineage>
</organism>
<dbReference type="AlphaFoldDB" id="A0A396RPP9"/>
<keyword evidence="4" id="KW-1185">Reference proteome</keyword>
<feature type="coiled-coil region" evidence="1">
    <location>
        <begin position="19"/>
        <end position="76"/>
    </location>
</feature>
<dbReference type="RefSeq" id="WP_118864073.1">
    <property type="nucleotide sequence ID" value="NZ_QWLV01000003.1"/>
</dbReference>
<evidence type="ECO:0000313" key="3">
    <source>
        <dbReference type="EMBL" id="RHW17806.1"/>
    </source>
</evidence>